<sequence length="92" mass="10448">MEYHLLITSVIETTKEGRELRSNITSVLAEAELGQQLYTGQADLFFGQLLDASAEQILYFKFAPGVEVVFRGLRYQFEELAESGAFKLVRRV</sequence>
<dbReference type="Proteomes" id="UP000289437">
    <property type="component" value="Unassembled WGS sequence"/>
</dbReference>
<accession>A0A4Q0SY41</accession>
<dbReference type="AlphaFoldDB" id="A0A4Q0SY41"/>
<dbReference type="RefSeq" id="WP_128915483.1">
    <property type="nucleotide sequence ID" value="NZ_RDSM01000006.1"/>
</dbReference>
<name>A0A4Q0SY41_9BACT</name>
<protein>
    <submittedName>
        <fullName evidence="1">Uncharacterized protein</fullName>
    </submittedName>
</protein>
<dbReference type="EMBL" id="RDSM01000006">
    <property type="protein sequence ID" value="RXH53926.1"/>
    <property type="molecule type" value="Genomic_DNA"/>
</dbReference>
<comment type="caution">
    <text evidence="1">The sequence shown here is derived from an EMBL/GenBank/DDBJ whole genome shotgun (WGS) entry which is preliminary data.</text>
</comment>
<dbReference type="OrthoDB" id="9871353at2"/>
<keyword evidence="2" id="KW-1185">Reference proteome</keyword>
<proteinExistence type="predicted"/>
<reference evidence="1 2" key="1">
    <citation type="submission" date="2018-11" db="EMBL/GenBank/DDBJ databases">
        <authorList>
            <person name="Mardanov A.V."/>
            <person name="Ravin N.V."/>
            <person name="Dedysh S.N."/>
        </authorList>
    </citation>
    <scope>NUCLEOTIDE SEQUENCE [LARGE SCALE GENOMIC DNA]</scope>
    <source>
        <strain evidence="1 2">AF10</strain>
    </source>
</reference>
<gene>
    <name evidence="1" type="ORF">GRAN_4895</name>
</gene>
<evidence type="ECO:0000313" key="2">
    <source>
        <dbReference type="Proteomes" id="UP000289437"/>
    </source>
</evidence>
<reference evidence="2" key="2">
    <citation type="submission" date="2019-02" db="EMBL/GenBank/DDBJ databases">
        <title>Granulicella sibirica sp. nov., a psychrotolerant acidobacterium isolated from an organic soil layer in forested tundra, West Siberia.</title>
        <authorList>
            <person name="Oshkin I.Y."/>
            <person name="Kulichevskaya I.S."/>
            <person name="Rijpstra W.I.C."/>
            <person name="Sinninghe Damste J.S."/>
            <person name="Rakitin A.L."/>
            <person name="Ravin N.V."/>
            <person name="Dedysh S.N."/>
        </authorList>
    </citation>
    <scope>NUCLEOTIDE SEQUENCE [LARGE SCALE GENOMIC DNA]</scope>
    <source>
        <strain evidence="2">AF10</strain>
    </source>
</reference>
<evidence type="ECO:0000313" key="1">
    <source>
        <dbReference type="EMBL" id="RXH53926.1"/>
    </source>
</evidence>
<organism evidence="1 2">
    <name type="scientific">Granulicella sibirica</name>
    <dbReference type="NCBI Taxonomy" id="2479048"/>
    <lineage>
        <taxon>Bacteria</taxon>
        <taxon>Pseudomonadati</taxon>
        <taxon>Acidobacteriota</taxon>
        <taxon>Terriglobia</taxon>
        <taxon>Terriglobales</taxon>
        <taxon>Acidobacteriaceae</taxon>
        <taxon>Granulicella</taxon>
    </lineage>
</organism>